<dbReference type="InterPro" id="IPR037185">
    <property type="entry name" value="EmrE-like"/>
</dbReference>
<dbReference type="GO" id="GO:0016020">
    <property type="term" value="C:membrane"/>
    <property type="evidence" value="ECO:0007669"/>
    <property type="project" value="UniProtKB-SubCell"/>
</dbReference>
<feature type="transmembrane region" description="Helical" evidence="6">
    <location>
        <begin position="243"/>
        <end position="259"/>
    </location>
</feature>
<evidence type="ECO:0000259" key="7">
    <source>
        <dbReference type="Pfam" id="PF00892"/>
    </source>
</evidence>
<keyword evidence="5 6" id="KW-0472">Membrane</keyword>
<dbReference type="STRING" id="154981.AKJ29_10615"/>
<dbReference type="SUPFAM" id="SSF103481">
    <property type="entry name" value="Multidrug resistance efflux transporter EmrE"/>
    <property type="match status" value="2"/>
</dbReference>
<feature type="transmembrane region" description="Helical" evidence="6">
    <location>
        <begin position="7"/>
        <end position="24"/>
    </location>
</feature>
<evidence type="ECO:0000256" key="1">
    <source>
        <dbReference type="ARBA" id="ARBA00004141"/>
    </source>
</evidence>
<dbReference type="Proteomes" id="UP000050471">
    <property type="component" value="Unassembled WGS sequence"/>
</dbReference>
<comment type="similarity">
    <text evidence="2">Belongs to the drug/metabolite transporter (DMT) superfamily. 10 TMS drug/metabolite exporter (DME) (TC 2.A.7.3) family.</text>
</comment>
<dbReference type="PANTHER" id="PTHR22911:SF6">
    <property type="entry name" value="SOLUTE CARRIER FAMILY 35 MEMBER G1"/>
    <property type="match status" value="1"/>
</dbReference>
<keyword evidence="3 6" id="KW-0812">Transmembrane</keyword>
<dbReference type="Pfam" id="PF00892">
    <property type="entry name" value="EamA"/>
    <property type="match status" value="2"/>
</dbReference>
<keyword evidence="9" id="KW-1185">Reference proteome</keyword>
<reference evidence="8 9" key="1">
    <citation type="submission" date="2015-09" db="EMBL/GenBank/DDBJ databases">
        <title>Draft genome sequence of Aliiroseovarius crassostreae CV919-312TSm, the causative agent of Roseovarius Oyster Disease (formerly Juvenile Oyster Disease).</title>
        <authorList>
            <person name="Kessner L."/>
            <person name="Spinard E."/>
            <person name="Nelson D."/>
        </authorList>
    </citation>
    <scope>NUCLEOTIDE SEQUENCE [LARGE SCALE GENOMIC DNA]</scope>
    <source>
        <strain evidence="8 9">CV919-312</strain>
    </source>
</reference>
<evidence type="ECO:0000256" key="5">
    <source>
        <dbReference type="ARBA" id="ARBA00023136"/>
    </source>
</evidence>
<dbReference type="RefSeq" id="WP_055190428.1">
    <property type="nucleotide sequence ID" value="NZ_FPBS01000007.1"/>
</dbReference>
<dbReference type="InterPro" id="IPR000620">
    <property type="entry name" value="EamA_dom"/>
</dbReference>
<feature type="transmembrane region" description="Helical" evidence="6">
    <location>
        <begin position="36"/>
        <end position="55"/>
    </location>
</feature>
<accession>A0A0P7J6E0</accession>
<dbReference type="EMBL" id="LKBA01000006">
    <property type="protein sequence ID" value="KPN63768.1"/>
    <property type="molecule type" value="Genomic_DNA"/>
</dbReference>
<proteinExistence type="inferred from homology"/>
<feature type="transmembrane region" description="Helical" evidence="6">
    <location>
        <begin position="101"/>
        <end position="118"/>
    </location>
</feature>
<evidence type="ECO:0000313" key="9">
    <source>
        <dbReference type="Proteomes" id="UP000050471"/>
    </source>
</evidence>
<feature type="transmembrane region" description="Helical" evidence="6">
    <location>
        <begin position="265"/>
        <end position="282"/>
    </location>
</feature>
<evidence type="ECO:0000256" key="2">
    <source>
        <dbReference type="ARBA" id="ARBA00009853"/>
    </source>
</evidence>
<dbReference type="AlphaFoldDB" id="A0A0P7J6E0"/>
<feature type="transmembrane region" description="Helical" evidence="6">
    <location>
        <begin position="76"/>
        <end position="95"/>
    </location>
</feature>
<feature type="transmembrane region" description="Helical" evidence="6">
    <location>
        <begin position="150"/>
        <end position="167"/>
    </location>
</feature>
<evidence type="ECO:0000256" key="4">
    <source>
        <dbReference type="ARBA" id="ARBA00022989"/>
    </source>
</evidence>
<feature type="transmembrane region" description="Helical" evidence="6">
    <location>
        <begin position="179"/>
        <end position="198"/>
    </location>
</feature>
<feature type="domain" description="EamA" evidence="7">
    <location>
        <begin position="5"/>
        <end position="140"/>
    </location>
</feature>
<organism evidence="8 9">
    <name type="scientific">Aliiroseovarius crassostreae</name>
    <dbReference type="NCBI Taxonomy" id="154981"/>
    <lineage>
        <taxon>Bacteria</taxon>
        <taxon>Pseudomonadati</taxon>
        <taxon>Pseudomonadota</taxon>
        <taxon>Alphaproteobacteria</taxon>
        <taxon>Rhodobacterales</taxon>
        <taxon>Paracoccaceae</taxon>
        <taxon>Aliiroseovarius</taxon>
    </lineage>
</organism>
<feature type="transmembrane region" description="Helical" evidence="6">
    <location>
        <begin position="125"/>
        <end position="144"/>
    </location>
</feature>
<protein>
    <recommendedName>
        <fullName evidence="7">EamA domain-containing protein</fullName>
    </recommendedName>
</protein>
<gene>
    <name evidence="8" type="ORF">AKJ29_10615</name>
</gene>
<evidence type="ECO:0000313" key="8">
    <source>
        <dbReference type="EMBL" id="KPN63768.1"/>
    </source>
</evidence>
<comment type="subcellular location">
    <subcellularLocation>
        <location evidence="1">Membrane</location>
        <topology evidence="1">Multi-pass membrane protein</topology>
    </subcellularLocation>
</comment>
<keyword evidence="4 6" id="KW-1133">Transmembrane helix</keyword>
<dbReference type="OrthoDB" id="7165334at2"/>
<name>A0A0P7J6E0_9RHOB</name>
<evidence type="ECO:0000256" key="3">
    <source>
        <dbReference type="ARBA" id="ARBA00022692"/>
    </source>
</evidence>
<feature type="domain" description="EamA" evidence="7">
    <location>
        <begin position="150"/>
        <end position="276"/>
    </location>
</feature>
<sequence length="298" mass="31756">MQNIRGIILVTLSMAAFAVEDAFIKSSSAGLPVSEVLVFLGFGGACAFAVITYLTRGTLAPLVHRDMRSPMMLWRAASEGVSAMFFITALSLVPISTVAAVFQATPLAITAGAALFLGETVGWRRWTAIGIGFLGVLMIIRPGAADFDMAALFPIAAVFGIALRDLITRQIDPSIPSTSVSFYGFFALIPAGLLMIPVTEPFVLPQGIQWGILAGAMVFGVGGYYAIVLAMRIAETSIIMPFRYSRLIFSIILGVIIFGERPDTLTYLGATVVIGSGIYMFLREARANSRAARLPDAG</sequence>
<comment type="caution">
    <text evidence="8">The sequence shown here is derived from an EMBL/GenBank/DDBJ whole genome shotgun (WGS) entry which is preliminary data.</text>
</comment>
<evidence type="ECO:0000256" key="6">
    <source>
        <dbReference type="SAM" id="Phobius"/>
    </source>
</evidence>
<feature type="transmembrane region" description="Helical" evidence="6">
    <location>
        <begin position="210"/>
        <end position="231"/>
    </location>
</feature>
<dbReference type="PANTHER" id="PTHR22911">
    <property type="entry name" value="ACYL-MALONYL CONDENSING ENZYME-RELATED"/>
    <property type="match status" value="1"/>
</dbReference>